<keyword evidence="3" id="KW-1185">Reference proteome</keyword>
<protein>
    <submittedName>
        <fullName evidence="2">Uncharacterized protein</fullName>
    </submittedName>
</protein>
<gene>
    <name evidence="2" type="ORF">Pan216_07330</name>
</gene>
<dbReference type="KEGG" id="knv:Pan216_07330"/>
<keyword evidence="1" id="KW-0472">Membrane</keyword>
<keyword evidence="1" id="KW-0812">Transmembrane</keyword>
<evidence type="ECO:0000313" key="3">
    <source>
        <dbReference type="Proteomes" id="UP000317093"/>
    </source>
</evidence>
<proteinExistence type="predicted"/>
<dbReference type="Proteomes" id="UP000317093">
    <property type="component" value="Chromosome"/>
</dbReference>
<evidence type="ECO:0000313" key="2">
    <source>
        <dbReference type="EMBL" id="QDU59900.1"/>
    </source>
</evidence>
<name>A0A518AYY9_9BACT</name>
<dbReference type="AlphaFoldDB" id="A0A518AYY9"/>
<keyword evidence="1" id="KW-1133">Transmembrane helix</keyword>
<feature type="transmembrane region" description="Helical" evidence="1">
    <location>
        <begin position="269"/>
        <end position="290"/>
    </location>
</feature>
<sequence>MTTTPTRPRRIELRNIGWPQKLLVIVILMTVGFGYLGALANLFAQHAAADGDQTIELDDFASVYRSKGLGGLVSEISHSLGVQDVIDTYHGSPHVNLLQAALEGTMKDMILEYSFDGEDTSDEDRVYAEESRQMLIDWSNLDPVLREKAYDEGIIMDEETGSPKLDEFVALFGVDTPETIEQRKGIELQPMISETLENNCVICHSEGSDPQAQKMPLTDFHEVSIYFEVDEGIPLKQLALTTHVHLLGFSVLFAMTGFLLSLTSWPVAFRLIFVPWTLFFQVLEISFWWLAKLHVIFAWGIFILGPVIGIGLLIQIFGTFLDILIRRPDPDPS</sequence>
<accession>A0A518AYY9</accession>
<dbReference type="EMBL" id="CP036279">
    <property type="protein sequence ID" value="QDU59900.1"/>
    <property type="molecule type" value="Genomic_DNA"/>
</dbReference>
<feature type="transmembrane region" description="Helical" evidence="1">
    <location>
        <begin position="296"/>
        <end position="325"/>
    </location>
</feature>
<reference evidence="2 3" key="1">
    <citation type="submission" date="2019-02" db="EMBL/GenBank/DDBJ databases">
        <title>Deep-cultivation of Planctomycetes and their phenomic and genomic characterization uncovers novel biology.</title>
        <authorList>
            <person name="Wiegand S."/>
            <person name="Jogler M."/>
            <person name="Boedeker C."/>
            <person name="Pinto D."/>
            <person name="Vollmers J."/>
            <person name="Rivas-Marin E."/>
            <person name="Kohn T."/>
            <person name="Peeters S.H."/>
            <person name="Heuer A."/>
            <person name="Rast P."/>
            <person name="Oberbeckmann S."/>
            <person name="Bunk B."/>
            <person name="Jeske O."/>
            <person name="Meyerdierks A."/>
            <person name="Storesund J.E."/>
            <person name="Kallscheuer N."/>
            <person name="Luecker S."/>
            <person name="Lage O.M."/>
            <person name="Pohl T."/>
            <person name="Merkel B.J."/>
            <person name="Hornburger P."/>
            <person name="Mueller R.-W."/>
            <person name="Bruemmer F."/>
            <person name="Labrenz M."/>
            <person name="Spormann A.M."/>
            <person name="Op den Camp H."/>
            <person name="Overmann J."/>
            <person name="Amann R."/>
            <person name="Jetten M.S.M."/>
            <person name="Mascher T."/>
            <person name="Medema M.H."/>
            <person name="Devos D.P."/>
            <person name="Kaster A.-K."/>
            <person name="Ovreas L."/>
            <person name="Rohde M."/>
            <person name="Galperin M.Y."/>
            <person name="Jogler C."/>
        </authorList>
    </citation>
    <scope>NUCLEOTIDE SEQUENCE [LARGE SCALE GENOMIC DNA]</scope>
    <source>
        <strain evidence="2 3">Pan216</strain>
    </source>
</reference>
<feature type="transmembrane region" description="Helical" evidence="1">
    <location>
        <begin position="244"/>
        <end position="262"/>
    </location>
</feature>
<organism evidence="2 3">
    <name type="scientific">Kolteria novifilia</name>
    <dbReference type="NCBI Taxonomy" id="2527975"/>
    <lineage>
        <taxon>Bacteria</taxon>
        <taxon>Pseudomonadati</taxon>
        <taxon>Planctomycetota</taxon>
        <taxon>Planctomycetia</taxon>
        <taxon>Kolteriales</taxon>
        <taxon>Kolteriaceae</taxon>
        <taxon>Kolteria</taxon>
    </lineage>
</organism>
<dbReference type="RefSeq" id="WP_145254912.1">
    <property type="nucleotide sequence ID" value="NZ_CP036279.1"/>
</dbReference>
<evidence type="ECO:0000256" key="1">
    <source>
        <dbReference type="SAM" id="Phobius"/>
    </source>
</evidence>
<feature type="transmembrane region" description="Helical" evidence="1">
    <location>
        <begin position="21"/>
        <end position="44"/>
    </location>
</feature>
<dbReference type="OrthoDB" id="282780at2"/>